<dbReference type="InterPro" id="IPR036116">
    <property type="entry name" value="FN3_sf"/>
</dbReference>
<dbReference type="InterPro" id="IPR013783">
    <property type="entry name" value="Ig-like_fold"/>
</dbReference>
<feature type="domain" description="Fibronectin type-III" evidence="4">
    <location>
        <begin position="248"/>
        <end position="345"/>
    </location>
</feature>
<dbReference type="InterPro" id="IPR015914">
    <property type="entry name" value="PAPs_N"/>
</dbReference>
<dbReference type="SMART" id="SM00060">
    <property type="entry name" value="FN3"/>
    <property type="match status" value="4"/>
</dbReference>
<dbReference type="SUPFAM" id="SSF49265">
    <property type="entry name" value="Fibronectin type III"/>
    <property type="match status" value="2"/>
</dbReference>
<reference evidence="5 6" key="1">
    <citation type="submission" date="2017-07" db="EMBL/GenBank/DDBJ databases">
        <title>Mechanisms for carbon and nitrogen cycling indicate functional differentiation within the Candidate Phyla Radiation.</title>
        <authorList>
            <person name="Danczak R.E."/>
            <person name="Johnston M.D."/>
            <person name="Kenah C."/>
            <person name="Slattery M."/>
            <person name="Wrighton K.C."/>
            <person name="Wilkins M.J."/>
        </authorList>
    </citation>
    <scope>NUCLEOTIDE SEQUENCE [LARGE SCALE GENOMIC DNA]</scope>
    <source>
        <strain evidence="5">Licking1014_7</strain>
    </source>
</reference>
<evidence type="ECO:0000256" key="1">
    <source>
        <dbReference type="ARBA" id="ARBA00022737"/>
    </source>
</evidence>
<dbReference type="Proteomes" id="UP000315689">
    <property type="component" value="Unassembled WGS sequence"/>
</dbReference>
<feature type="chain" id="PRO_5022238735" evidence="3">
    <location>
        <begin position="27"/>
        <end position="472"/>
    </location>
</feature>
<dbReference type="PROSITE" id="PS50853">
    <property type="entry name" value="FN3"/>
    <property type="match status" value="3"/>
</dbReference>
<feature type="domain" description="Fibronectin type-III" evidence="4">
    <location>
        <begin position="156"/>
        <end position="246"/>
    </location>
</feature>
<organism evidence="5 6">
    <name type="scientific">Candidatus Berkelbacteria bacterium Licking1014_7</name>
    <dbReference type="NCBI Taxonomy" id="2017147"/>
    <lineage>
        <taxon>Bacteria</taxon>
        <taxon>Candidatus Berkelbacteria</taxon>
    </lineage>
</organism>
<sequence>MRRIKIKKILFIVLVLTIGFSLSGLAQVSLATTKMESDSYKLEAINFGQDVVLYSTQDSILPSISGEGPQVSNIKATSVVITWATDKSSSSIVNFGATTNYGAQMGNFTEKVKDHTVYLTGLTPNTTYHYKVASEDRAGNIGESEDKTFATPKEPAVSGLQITDITLNSAIVSFETATIVHATIKYGTTTNYGAAIEEDSGSYTTQHTIRFANLTQGTIYNVKISGVDEQGEQVNSDNYTFSTLPLPAVFNLSIKDINANTATVYWTTNTDTDSLVEYYTQSDIEVAGIKKGEKLTAGSATRSKEHSIKLTSLIGNTVYYYKVFSQDQNSNRVESGQAVFTTSKDTTPPEISKVKTNTNLDQGETSKVQLTVTWETDEPSTSQVGFGLGANPSGKDKESVEDTVYTTSHYAILQDLAPSSTYRIKAISRDPYNNLAESKSYTILTPKKRRSLIQLIAEKLDETFGWMKKVKF</sequence>
<dbReference type="InterPro" id="IPR003961">
    <property type="entry name" value="FN3_dom"/>
</dbReference>
<dbReference type="PANTHER" id="PTHR46708">
    <property type="entry name" value="TENASCIN"/>
    <property type="match status" value="1"/>
</dbReference>
<dbReference type="GO" id="GO:0003993">
    <property type="term" value="F:acid phosphatase activity"/>
    <property type="evidence" value="ECO:0007669"/>
    <property type="project" value="InterPro"/>
</dbReference>
<gene>
    <name evidence="5" type="ORF">CEN89_423</name>
</gene>
<dbReference type="GO" id="GO:0046872">
    <property type="term" value="F:metal ion binding"/>
    <property type="evidence" value="ECO:0007669"/>
    <property type="project" value="InterPro"/>
</dbReference>
<dbReference type="EMBL" id="VMGK01000012">
    <property type="protein sequence ID" value="TSC92841.1"/>
    <property type="molecule type" value="Genomic_DNA"/>
</dbReference>
<evidence type="ECO:0000313" key="6">
    <source>
        <dbReference type="Proteomes" id="UP000315689"/>
    </source>
</evidence>
<feature type="signal peptide" evidence="3">
    <location>
        <begin position="1"/>
        <end position="26"/>
    </location>
</feature>
<dbReference type="CDD" id="cd00063">
    <property type="entry name" value="FN3"/>
    <property type="match status" value="3"/>
</dbReference>
<evidence type="ECO:0000259" key="4">
    <source>
        <dbReference type="PROSITE" id="PS50853"/>
    </source>
</evidence>
<comment type="caution">
    <text evidence="5">The sequence shown here is derived from an EMBL/GenBank/DDBJ whole genome shotgun (WGS) entry which is preliminary data.</text>
</comment>
<keyword evidence="3" id="KW-0732">Signal</keyword>
<keyword evidence="1" id="KW-0677">Repeat</keyword>
<evidence type="ECO:0000313" key="5">
    <source>
        <dbReference type="EMBL" id="TSC92841.1"/>
    </source>
</evidence>
<evidence type="ECO:0000256" key="3">
    <source>
        <dbReference type="SAM" id="SignalP"/>
    </source>
</evidence>
<proteinExistence type="predicted"/>
<dbReference type="PANTHER" id="PTHR46708:SF2">
    <property type="entry name" value="FIBRONECTIN TYPE-III DOMAIN-CONTAINING PROTEIN"/>
    <property type="match status" value="1"/>
</dbReference>
<feature type="domain" description="Fibronectin type-III" evidence="4">
    <location>
        <begin position="65"/>
        <end position="154"/>
    </location>
</feature>
<accession>A0A554LIZ4</accession>
<evidence type="ECO:0000256" key="2">
    <source>
        <dbReference type="SAM" id="MobiDB-lite"/>
    </source>
</evidence>
<feature type="region of interest" description="Disordered" evidence="2">
    <location>
        <begin position="379"/>
        <end position="398"/>
    </location>
</feature>
<dbReference type="InterPro" id="IPR050991">
    <property type="entry name" value="ECM_Regulatory_Proteins"/>
</dbReference>
<dbReference type="AlphaFoldDB" id="A0A554LIZ4"/>
<protein>
    <submittedName>
        <fullName evidence="5">Fibronectin type III domain-containing protein</fullName>
    </submittedName>
</protein>
<name>A0A554LIZ4_9BACT</name>
<dbReference type="Gene3D" id="2.60.40.10">
    <property type="entry name" value="Immunoglobulins"/>
    <property type="match status" value="2"/>
</dbReference>
<dbReference type="Pfam" id="PF16656">
    <property type="entry name" value="Pur_ac_phosph_N"/>
    <property type="match status" value="2"/>
</dbReference>
<dbReference type="Gene3D" id="2.60.40.380">
    <property type="entry name" value="Purple acid phosphatase-like, N-terminal"/>
    <property type="match status" value="1"/>
</dbReference>